<feature type="domain" description="DUF1731" evidence="3">
    <location>
        <begin position="280"/>
        <end position="326"/>
    </location>
</feature>
<dbReference type="Pfam" id="PF08338">
    <property type="entry name" value="DUF1731"/>
    <property type="match status" value="1"/>
</dbReference>
<gene>
    <name evidence="4" type="ORF">N47_A07280</name>
</gene>
<comment type="similarity">
    <text evidence="1">Belongs to the NAD(P)-dependent epimerase/dehydratase family. SDR39U1 subfamily.</text>
</comment>
<name>E1Y805_9BACT</name>
<proteinExistence type="inferred from homology"/>
<dbReference type="Pfam" id="PF01370">
    <property type="entry name" value="Epimerase"/>
    <property type="match status" value="1"/>
</dbReference>
<dbReference type="AlphaFoldDB" id="E1Y805"/>
<dbReference type="InterPro" id="IPR001509">
    <property type="entry name" value="Epimerase_deHydtase"/>
</dbReference>
<evidence type="ECO:0000313" key="4">
    <source>
        <dbReference type="EMBL" id="CBX26699.1"/>
    </source>
</evidence>
<dbReference type="InterPro" id="IPR010099">
    <property type="entry name" value="SDR39U1"/>
</dbReference>
<dbReference type="PANTHER" id="PTHR11092:SF0">
    <property type="entry name" value="EPIMERASE FAMILY PROTEIN SDR39U1"/>
    <property type="match status" value="1"/>
</dbReference>
<dbReference type="SUPFAM" id="SSF51735">
    <property type="entry name" value="NAD(P)-binding Rossmann-fold domains"/>
    <property type="match status" value="1"/>
</dbReference>
<evidence type="ECO:0000256" key="1">
    <source>
        <dbReference type="ARBA" id="ARBA00009353"/>
    </source>
</evidence>
<evidence type="ECO:0000259" key="3">
    <source>
        <dbReference type="Pfam" id="PF08338"/>
    </source>
</evidence>
<accession>E1Y805</accession>
<organism evidence="4">
    <name type="scientific">uncultured Desulfobacterium sp</name>
    <dbReference type="NCBI Taxonomy" id="201089"/>
    <lineage>
        <taxon>Bacteria</taxon>
        <taxon>Pseudomonadati</taxon>
        <taxon>Thermodesulfobacteriota</taxon>
        <taxon>Desulfobacteria</taxon>
        <taxon>Desulfobacterales</taxon>
        <taxon>Desulfobacteriaceae</taxon>
        <taxon>Desulfobacterium</taxon>
        <taxon>environmental samples</taxon>
    </lineage>
</organism>
<evidence type="ECO:0000259" key="2">
    <source>
        <dbReference type="Pfam" id="PF01370"/>
    </source>
</evidence>
<protein>
    <submittedName>
        <fullName evidence="4">Epimerase family protein slr1223</fullName>
    </submittedName>
</protein>
<reference evidence="4" key="1">
    <citation type="journal article" date="2011" name="Environ. Microbiol.">
        <title>Genomic insights into the metabolic potential of the polycyclic aromatic hydrocarbon degrading sulfate-reducing Deltaproteobacterium N47.</title>
        <authorList>
            <person name="Bergmann F."/>
            <person name="Selesi D."/>
            <person name="Weinmaier T."/>
            <person name="Tischler P."/>
            <person name="Rattei T."/>
            <person name="Meckenstock R.U."/>
        </authorList>
    </citation>
    <scope>NUCLEOTIDE SEQUENCE</scope>
</reference>
<dbReference type="PANTHER" id="PTHR11092">
    <property type="entry name" value="SUGAR NUCLEOTIDE EPIMERASE RELATED"/>
    <property type="match status" value="1"/>
</dbReference>
<dbReference type="InterPro" id="IPR036291">
    <property type="entry name" value="NAD(P)-bd_dom_sf"/>
</dbReference>
<dbReference type="Gene3D" id="3.40.50.720">
    <property type="entry name" value="NAD(P)-binding Rossmann-like Domain"/>
    <property type="match status" value="1"/>
</dbReference>
<dbReference type="InterPro" id="IPR013549">
    <property type="entry name" value="DUF1731"/>
</dbReference>
<sequence length="329" mass="36394">MAFNFHRLLHLIYVILEIKLHLPKLGISNMKILITGGTGFIGSYLSDAFVKKGYYVISVGGPLSDNALRHPNLKYVLADTTQKGSWQEELNDVDAVINLAGRSIFNRWNDDYKKSIHSSRILTTRNLVEALPSDRDITLCSTSAAGYYGNRGDDILTENEPAGNDFLATVCTDWEKEAFKAKDKGVRVAVTRFGIVLGKGGGALKQMIPPIRYFVGGPLGNGKQWFPWIHIEDLISAMLFIFENKSVSGALNFTAPGSVRNIELVKTIAGILHRPAFMPAPAFIIKILLGEFGASILASQRVIPERLLKYGFMFKYPDIKSALNNILTT</sequence>
<dbReference type="EMBL" id="FR695864">
    <property type="protein sequence ID" value="CBX26699.1"/>
    <property type="molecule type" value="Genomic_DNA"/>
</dbReference>
<feature type="domain" description="NAD-dependent epimerase/dehydratase" evidence="2">
    <location>
        <begin position="32"/>
        <end position="245"/>
    </location>
</feature>
<dbReference type="CDD" id="cd05242">
    <property type="entry name" value="SDR_a8"/>
    <property type="match status" value="1"/>
</dbReference>
<dbReference type="NCBIfam" id="TIGR01777">
    <property type="entry name" value="yfcH"/>
    <property type="match status" value="1"/>
</dbReference>